<evidence type="ECO:0000256" key="4">
    <source>
        <dbReference type="ARBA" id="ARBA00022989"/>
    </source>
</evidence>
<keyword evidence="2" id="KW-1003">Cell membrane</keyword>
<dbReference type="InterPro" id="IPR022791">
    <property type="entry name" value="L-PG_synthase/AglD"/>
</dbReference>
<dbReference type="NCBIfam" id="TIGR00374">
    <property type="entry name" value="flippase-like domain"/>
    <property type="match status" value="1"/>
</dbReference>
<feature type="transmembrane region" description="Helical" evidence="6">
    <location>
        <begin position="280"/>
        <end position="301"/>
    </location>
</feature>
<gene>
    <name evidence="7" type="ORF">ACFSDA_02340</name>
</gene>
<dbReference type="Pfam" id="PF03706">
    <property type="entry name" value="LPG_synthase_TM"/>
    <property type="match status" value="1"/>
</dbReference>
<evidence type="ECO:0000256" key="2">
    <source>
        <dbReference type="ARBA" id="ARBA00022475"/>
    </source>
</evidence>
<keyword evidence="4 6" id="KW-1133">Transmembrane helix</keyword>
<name>A0ABW4PU43_9MICO</name>
<keyword evidence="8" id="KW-1185">Reference proteome</keyword>
<keyword evidence="5 6" id="KW-0472">Membrane</keyword>
<feature type="transmembrane region" description="Helical" evidence="6">
    <location>
        <begin position="359"/>
        <end position="380"/>
    </location>
</feature>
<proteinExistence type="predicted"/>
<dbReference type="RefSeq" id="WP_137771406.1">
    <property type="nucleotide sequence ID" value="NZ_BAAAIS010000005.1"/>
</dbReference>
<evidence type="ECO:0000313" key="7">
    <source>
        <dbReference type="EMBL" id="MFD1833903.1"/>
    </source>
</evidence>
<keyword evidence="3 6" id="KW-0812">Transmembrane</keyword>
<feature type="transmembrane region" description="Helical" evidence="6">
    <location>
        <begin position="146"/>
        <end position="172"/>
    </location>
</feature>
<evidence type="ECO:0000313" key="8">
    <source>
        <dbReference type="Proteomes" id="UP001597280"/>
    </source>
</evidence>
<dbReference type="Proteomes" id="UP001597280">
    <property type="component" value="Unassembled WGS sequence"/>
</dbReference>
<dbReference type="PANTHER" id="PTHR39087:SF2">
    <property type="entry name" value="UPF0104 MEMBRANE PROTEIN MJ1595"/>
    <property type="match status" value="1"/>
</dbReference>
<feature type="transmembrane region" description="Helical" evidence="6">
    <location>
        <begin position="39"/>
        <end position="57"/>
    </location>
</feature>
<reference evidence="8" key="1">
    <citation type="journal article" date="2019" name="Int. J. Syst. Evol. Microbiol.">
        <title>The Global Catalogue of Microorganisms (GCM) 10K type strain sequencing project: providing services to taxonomists for standard genome sequencing and annotation.</title>
        <authorList>
            <consortium name="The Broad Institute Genomics Platform"/>
            <consortium name="The Broad Institute Genome Sequencing Center for Infectious Disease"/>
            <person name="Wu L."/>
            <person name="Ma J."/>
        </authorList>
    </citation>
    <scope>NUCLEOTIDE SEQUENCE [LARGE SCALE GENOMIC DNA]</scope>
    <source>
        <strain evidence="8">JCM 11650</strain>
    </source>
</reference>
<feature type="transmembrane region" description="Helical" evidence="6">
    <location>
        <begin position="113"/>
        <end position="139"/>
    </location>
</feature>
<feature type="transmembrane region" description="Helical" evidence="6">
    <location>
        <begin position="69"/>
        <end position="93"/>
    </location>
</feature>
<protein>
    <submittedName>
        <fullName evidence="7">Flippase-like domain-containing protein</fullName>
    </submittedName>
</protein>
<comment type="caution">
    <text evidence="7">The sequence shown here is derived from an EMBL/GenBank/DDBJ whole genome shotgun (WGS) entry which is preliminary data.</text>
</comment>
<sequence length="388" mass="39413">MPEPRRDAAPPPSHESADPAWLTDEQLAAQAPHLGRGRILAALASLLLVGALLGWALPRLTGTTWTEIGGALGALPAWALPAAVLAGVLALALEARTVQVAVTGSRYPAALQGHSAATAVSVAVPGGGIIGTFLLGLVLRRRGSTLLTILVGVIAASLVELVIGSMLIPVLGLGSYAVVSSTGAASVDLPGGIGAAIATVLVALLCLGLLTLALRRGVLSTLLEQAGRLTDLPDLRDPARKEADAALAPAEQDESRRAVFLGTVLEQRDRLVTLLRRRPAGLLVPTLLARAVQLLSLWLALRAVDVVLPLLLVLVVYALGRLLALVPLTPGGTGIAETAGAALLVAIGVPAAAAASAMLLLMVTTTLVPIVIGAVAAALLPRRRSVSA</sequence>
<organism evidence="7 8">
    <name type="scientific">Brachybacterium rhamnosum</name>
    <dbReference type="NCBI Taxonomy" id="173361"/>
    <lineage>
        <taxon>Bacteria</taxon>
        <taxon>Bacillati</taxon>
        <taxon>Actinomycetota</taxon>
        <taxon>Actinomycetes</taxon>
        <taxon>Micrococcales</taxon>
        <taxon>Dermabacteraceae</taxon>
        <taxon>Brachybacterium</taxon>
    </lineage>
</organism>
<evidence type="ECO:0000256" key="1">
    <source>
        <dbReference type="ARBA" id="ARBA00004651"/>
    </source>
</evidence>
<comment type="subcellular location">
    <subcellularLocation>
        <location evidence="1">Cell membrane</location>
        <topology evidence="1">Multi-pass membrane protein</topology>
    </subcellularLocation>
</comment>
<dbReference type="EMBL" id="JBHUFL010000001">
    <property type="protein sequence ID" value="MFD1833903.1"/>
    <property type="molecule type" value="Genomic_DNA"/>
</dbReference>
<feature type="transmembrane region" description="Helical" evidence="6">
    <location>
        <begin position="335"/>
        <end position="353"/>
    </location>
</feature>
<evidence type="ECO:0000256" key="3">
    <source>
        <dbReference type="ARBA" id="ARBA00022692"/>
    </source>
</evidence>
<evidence type="ECO:0000256" key="6">
    <source>
        <dbReference type="SAM" id="Phobius"/>
    </source>
</evidence>
<evidence type="ECO:0000256" key="5">
    <source>
        <dbReference type="ARBA" id="ARBA00023136"/>
    </source>
</evidence>
<feature type="transmembrane region" description="Helical" evidence="6">
    <location>
        <begin position="307"/>
        <end position="328"/>
    </location>
</feature>
<dbReference type="PANTHER" id="PTHR39087">
    <property type="entry name" value="UPF0104 MEMBRANE PROTEIN MJ1595"/>
    <property type="match status" value="1"/>
</dbReference>
<feature type="transmembrane region" description="Helical" evidence="6">
    <location>
        <begin position="192"/>
        <end position="214"/>
    </location>
</feature>
<accession>A0ABW4PU43</accession>